<keyword evidence="3" id="KW-0804">Transcription</keyword>
<feature type="domain" description="HTH deoR-type" evidence="4">
    <location>
        <begin position="8"/>
        <end position="63"/>
    </location>
</feature>
<dbReference type="Pfam" id="PF08220">
    <property type="entry name" value="HTH_DeoR"/>
    <property type="match status" value="1"/>
</dbReference>
<sequence>MQMNLENLSRRQRQILELAKNNGFVSIDSMAQDFSVTTQTIRRDINELCDAKLLNRFHGGASFSSSVLNLDYTQRQGINAQEKEGIAQLVAREIPNNASLFINMGTTNESVAQALMGHTGLRVITNSLSVAHIMSPNPSFEIIVAGGVVRNVDRSIIGEATIDFFRQFRADYGVIAVGGIDEDGSLLDYDYGGVRVSQTIIENARHTLLVADSSKYGRNALVRLGHLSQVDTLVTDSMPTEPLSSIIKSLDLEILC</sequence>
<evidence type="ECO:0000256" key="2">
    <source>
        <dbReference type="ARBA" id="ARBA00023015"/>
    </source>
</evidence>
<dbReference type="SMART" id="SM01134">
    <property type="entry name" value="DeoRC"/>
    <property type="match status" value="1"/>
</dbReference>
<evidence type="ECO:0000313" key="6">
    <source>
        <dbReference type="Proteomes" id="UP000035444"/>
    </source>
</evidence>
<keyword evidence="1" id="KW-0678">Repressor</keyword>
<dbReference type="Pfam" id="PF00455">
    <property type="entry name" value="DeoRC"/>
    <property type="match status" value="1"/>
</dbReference>
<evidence type="ECO:0000259" key="4">
    <source>
        <dbReference type="PROSITE" id="PS51000"/>
    </source>
</evidence>
<dbReference type="PANTHER" id="PTHR30363">
    <property type="entry name" value="HTH-TYPE TRANSCRIPTIONAL REGULATOR SRLR-RELATED"/>
    <property type="match status" value="1"/>
</dbReference>
<dbReference type="SUPFAM" id="SSF100950">
    <property type="entry name" value="NagB/RpiA/CoA transferase-like"/>
    <property type="match status" value="1"/>
</dbReference>
<dbReference type="AlphaFoldDB" id="A0A0H2MP09"/>
<dbReference type="Gene3D" id="1.10.10.10">
    <property type="entry name" value="Winged helix-like DNA-binding domain superfamily/Winged helix DNA-binding domain"/>
    <property type="match status" value="1"/>
</dbReference>
<dbReference type="InterPro" id="IPR050313">
    <property type="entry name" value="Carb_Metab_HTH_regulators"/>
</dbReference>
<dbReference type="Gene3D" id="3.30.750.70">
    <property type="entry name" value="4-hydroxybutyrate coenzyme like domains"/>
    <property type="match status" value="1"/>
</dbReference>
<protein>
    <submittedName>
        <fullName evidence="5">DeoR faimly transcriptional regulator</fullName>
    </submittedName>
</protein>
<accession>A0A0H2MP09</accession>
<organism evidence="5 6">
    <name type="scientific">Kiloniella spongiae</name>
    <dbReference type="NCBI Taxonomy" id="1489064"/>
    <lineage>
        <taxon>Bacteria</taxon>
        <taxon>Pseudomonadati</taxon>
        <taxon>Pseudomonadota</taxon>
        <taxon>Alphaproteobacteria</taxon>
        <taxon>Rhodospirillales</taxon>
        <taxon>Kiloniellaceae</taxon>
        <taxon>Kiloniella</taxon>
    </lineage>
</organism>
<gene>
    <name evidence="5" type="ORF">WH96_03130</name>
</gene>
<dbReference type="EMBL" id="LAQL01000002">
    <property type="protein sequence ID" value="KLN62497.1"/>
    <property type="molecule type" value="Genomic_DNA"/>
</dbReference>
<dbReference type="InterPro" id="IPR001034">
    <property type="entry name" value="DeoR_HTH"/>
</dbReference>
<dbReference type="PANTHER" id="PTHR30363:SF4">
    <property type="entry name" value="GLYCEROL-3-PHOSPHATE REGULON REPRESSOR"/>
    <property type="match status" value="1"/>
</dbReference>
<proteinExistence type="predicted"/>
<dbReference type="InterPro" id="IPR037171">
    <property type="entry name" value="NagB/RpiA_transferase-like"/>
</dbReference>
<comment type="caution">
    <text evidence="5">The sequence shown here is derived from an EMBL/GenBank/DDBJ whole genome shotgun (WGS) entry which is preliminary data.</text>
</comment>
<name>A0A0H2MP09_9PROT</name>
<evidence type="ECO:0000256" key="3">
    <source>
        <dbReference type="ARBA" id="ARBA00023163"/>
    </source>
</evidence>
<evidence type="ECO:0000256" key="1">
    <source>
        <dbReference type="ARBA" id="ARBA00022491"/>
    </source>
</evidence>
<dbReference type="InterPro" id="IPR014036">
    <property type="entry name" value="DeoR-like_C"/>
</dbReference>
<reference evidence="5 6" key="1">
    <citation type="submission" date="2015-03" db="EMBL/GenBank/DDBJ databases">
        <title>Genome Sequence of Kiloniella spongiae MEBiC09566, isolated from a marine sponge.</title>
        <authorList>
            <person name="Shao Z."/>
            <person name="Wang L."/>
            <person name="Li X."/>
        </authorList>
    </citation>
    <scope>NUCLEOTIDE SEQUENCE [LARGE SCALE GENOMIC DNA]</scope>
    <source>
        <strain evidence="5 6">MEBiC09566</strain>
    </source>
</reference>
<dbReference type="STRING" id="1489064.WH96_03130"/>
<dbReference type="Proteomes" id="UP000035444">
    <property type="component" value="Unassembled WGS sequence"/>
</dbReference>
<dbReference type="PRINTS" id="PR00037">
    <property type="entry name" value="HTHLACR"/>
</dbReference>
<keyword evidence="6" id="KW-1185">Reference proteome</keyword>
<evidence type="ECO:0000313" key="5">
    <source>
        <dbReference type="EMBL" id="KLN62497.1"/>
    </source>
</evidence>
<dbReference type="InterPro" id="IPR036390">
    <property type="entry name" value="WH_DNA-bd_sf"/>
</dbReference>
<keyword evidence="2" id="KW-0805">Transcription regulation</keyword>
<dbReference type="GO" id="GO:0003700">
    <property type="term" value="F:DNA-binding transcription factor activity"/>
    <property type="evidence" value="ECO:0007669"/>
    <property type="project" value="InterPro"/>
</dbReference>
<dbReference type="PROSITE" id="PS51000">
    <property type="entry name" value="HTH_DEOR_2"/>
    <property type="match status" value="1"/>
</dbReference>
<dbReference type="SUPFAM" id="SSF46785">
    <property type="entry name" value="Winged helix' DNA-binding domain"/>
    <property type="match status" value="1"/>
</dbReference>
<dbReference type="InterPro" id="IPR036388">
    <property type="entry name" value="WH-like_DNA-bd_sf"/>
</dbReference>
<dbReference type="SMART" id="SM00420">
    <property type="entry name" value="HTH_DEOR"/>
    <property type="match status" value="1"/>
</dbReference>